<evidence type="ECO:0000256" key="6">
    <source>
        <dbReference type="SAM" id="MobiDB-lite"/>
    </source>
</evidence>
<dbReference type="SUPFAM" id="SSF103473">
    <property type="entry name" value="MFS general substrate transporter"/>
    <property type="match status" value="2"/>
</dbReference>
<evidence type="ECO:0000256" key="3">
    <source>
        <dbReference type="ARBA" id="ARBA00022989"/>
    </source>
</evidence>
<feature type="transmembrane region" description="Helical" evidence="7">
    <location>
        <begin position="473"/>
        <end position="491"/>
    </location>
</feature>
<dbReference type="PANTHER" id="PTHR23501:SF39">
    <property type="entry name" value="MULTIDRUG TRANSPORTER, PUTATIVE (AFU_ORTHOLOGUE AFUA_1G05010)-RELATED"/>
    <property type="match status" value="1"/>
</dbReference>
<dbReference type="InterPro" id="IPR036259">
    <property type="entry name" value="MFS_trans_sf"/>
</dbReference>
<evidence type="ECO:0000256" key="4">
    <source>
        <dbReference type="ARBA" id="ARBA00023136"/>
    </source>
</evidence>
<protein>
    <submittedName>
        <fullName evidence="9">Multidrug transporter</fullName>
    </submittedName>
</protein>
<keyword evidence="5" id="KW-0325">Glycoprotein</keyword>
<dbReference type="Gene3D" id="1.20.1250.20">
    <property type="entry name" value="MFS general substrate transporter like domains"/>
    <property type="match status" value="2"/>
</dbReference>
<proteinExistence type="predicted"/>
<feature type="transmembrane region" description="Helical" evidence="7">
    <location>
        <begin position="140"/>
        <end position="158"/>
    </location>
</feature>
<evidence type="ECO:0000259" key="8">
    <source>
        <dbReference type="PROSITE" id="PS50850"/>
    </source>
</evidence>
<feature type="domain" description="Major facilitator superfamily (MFS) profile" evidence="8">
    <location>
        <begin position="74"/>
        <end position="591"/>
    </location>
</feature>
<sequence length="663" mass="71601">MISLARKAIKANQQRKQAQKNSAPMELQETGRDATKQAPQQPQCRHMEAYESSSVKCIACASEKKAARIYRWKIILGLVAPFALQALDSTIIASALPWIASDFGEISQLNWIVSAFNLTSAAFIPFWAQMADVFGRNASINAAIILMLIGSALCTGAPTNAFPVLLLGRGFQGLAAAGLNVVVRTILADRVSLQENAKNWAIFSLVGGISYGLGPVIGGETTPNHICYLNTVNIGLGYLTNADWRWCFAINLPIAAVALIIVFFVLRKELLGPQPIPELNETAETGRRTKFVARLKTVDVGGQLLFIFGFGLVILALTWGGATYSWSSPAVIVPLVLGMIFAGVFCYWEYLLAPGNTMAEKLPWQRAMLPWELISNRDIGLLFYCECATGIGMYAVLYFCNIYFIAVRGYDSDEAGVQLLYFVPGLGAGVYICSFMCNKWPRMTFPCIFLGTLTEAVGLGVLAWAIYANRLSVIYGMMALVGCGSGMRFMASPLHGIGLFRHLRASVIGLMAVAIPFGGTIGLTIMSTVFNNTSGLDSHSDFSSVHSSSDGAANEQAVHQAKMGVVWAFVAITPLVALAFPVTWFIGNVKLGQGPPGEDGPTDIVVKGSYLLKLVRGQEKLKIEKNAYRLNSSHSGAWSEAVASDQGVNATRPLQGSQQINSI</sequence>
<dbReference type="PANTHER" id="PTHR23501">
    <property type="entry name" value="MAJOR FACILITATOR SUPERFAMILY"/>
    <property type="match status" value="1"/>
</dbReference>
<dbReference type="InterPro" id="IPR020846">
    <property type="entry name" value="MFS_dom"/>
</dbReference>
<feature type="transmembrane region" description="Helical" evidence="7">
    <location>
        <begin position="199"/>
        <end position="218"/>
    </location>
</feature>
<evidence type="ECO:0000313" key="9">
    <source>
        <dbReference type="EMBL" id="KAF5626255.1"/>
    </source>
</evidence>
<feature type="transmembrane region" description="Helical" evidence="7">
    <location>
        <begin position="74"/>
        <end position="99"/>
    </location>
</feature>
<evidence type="ECO:0000256" key="1">
    <source>
        <dbReference type="ARBA" id="ARBA00004141"/>
    </source>
</evidence>
<dbReference type="InterPro" id="IPR011701">
    <property type="entry name" value="MFS"/>
</dbReference>
<dbReference type="Pfam" id="PF07690">
    <property type="entry name" value="MFS_1"/>
    <property type="match status" value="1"/>
</dbReference>
<feature type="transmembrane region" description="Helical" evidence="7">
    <location>
        <begin position="565"/>
        <end position="586"/>
    </location>
</feature>
<dbReference type="RefSeq" id="XP_037203193.1">
    <property type="nucleotide sequence ID" value="XM_037356672.1"/>
</dbReference>
<feature type="transmembrane region" description="Helical" evidence="7">
    <location>
        <begin position="418"/>
        <end position="437"/>
    </location>
</feature>
<comment type="subcellular location">
    <subcellularLocation>
        <location evidence="1">Membrane</location>
        <topology evidence="1">Multi-pass membrane protein</topology>
    </subcellularLocation>
</comment>
<organism evidence="9 10">
    <name type="scientific">Fusarium tjaetaba</name>
    <dbReference type="NCBI Taxonomy" id="1567544"/>
    <lineage>
        <taxon>Eukaryota</taxon>
        <taxon>Fungi</taxon>
        <taxon>Dikarya</taxon>
        <taxon>Ascomycota</taxon>
        <taxon>Pezizomycotina</taxon>
        <taxon>Sordariomycetes</taxon>
        <taxon>Hypocreomycetidae</taxon>
        <taxon>Hypocreales</taxon>
        <taxon>Nectriaceae</taxon>
        <taxon>Fusarium</taxon>
        <taxon>Fusarium fujikuroi species complex</taxon>
    </lineage>
</organism>
<feature type="transmembrane region" description="Helical" evidence="7">
    <location>
        <begin position="170"/>
        <end position="187"/>
    </location>
</feature>
<feature type="transmembrane region" description="Helical" evidence="7">
    <location>
        <begin position="444"/>
        <end position="467"/>
    </location>
</feature>
<gene>
    <name evidence="9" type="ORF">FTJAE_9722</name>
</gene>
<feature type="compositionally biased region" description="Low complexity" evidence="6">
    <location>
        <begin position="10"/>
        <end position="21"/>
    </location>
</feature>
<dbReference type="PROSITE" id="PS50850">
    <property type="entry name" value="MFS"/>
    <property type="match status" value="1"/>
</dbReference>
<keyword evidence="2 7" id="KW-0812">Transmembrane</keyword>
<evidence type="ECO:0000256" key="7">
    <source>
        <dbReference type="SAM" id="Phobius"/>
    </source>
</evidence>
<evidence type="ECO:0000256" key="2">
    <source>
        <dbReference type="ARBA" id="ARBA00022692"/>
    </source>
</evidence>
<dbReference type="GO" id="GO:0005886">
    <property type="term" value="C:plasma membrane"/>
    <property type="evidence" value="ECO:0007669"/>
    <property type="project" value="TreeGrafter"/>
</dbReference>
<feature type="transmembrane region" description="Helical" evidence="7">
    <location>
        <begin position="304"/>
        <end position="326"/>
    </location>
</feature>
<feature type="transmembrane region" description="Helical" evidence="7">
    <location>
        <begin position="381"/>
        <end position="406"/>
    </location>
</feature>
<feature type="transmembrane region" description="Helical" evidence="7">
    <location>
        <begin position="332"/>
        <end position="352"/>
    </location>
</feature>
<keyword evidence="4 7" id="KW-0472">Membrane</keyword>
<dbReference type="AlphaFoldDB" id="A0A8H5VL41"/>
<dbReference type="Proteomes" id="UP000530670">
    <property type="component" value="Unassembled WGS sequence"/>
</dbReference>
<dbReference type="GO" id="GO:0022857">
    <property type="term" value="F:transmembrane transporter activity"/>
    <property type="evidence" value="ECO:0007669"/>
    <property type="project" value="InterPro"/>
</dbReference>
<dbReference type="OrthoDB" id="6770063at2759"/>
<keyword evidence="3 7" id="KW-1133">Transmembrane helix</keyword>
<dbReference type="EMBL" id="JAAQRI010000223">
    <property type="protein sequence ID" value="KAF5626255.1"/>
    <property type="molecule type" value="Genomic_DNA"/>
</dbReference>
<comment type="caution">
    <text evidence="9">The sequence shown here is derived from an EMBL/GenBank/DDBJ whole genome shotgun (WGS) entry which is preliminary data.</text>
</comment>
<feature type="transmembrane region" description="Helical" evidence="7">
    <location>
        <begin position="248"/>
        <end position="266"/>
    </location>
</feature>
<evidence type="ECO:0000313" key="10">
    <source>
        <dbReference type="Proteomes" id="UP000530670"/>
    </source>
</evidence>
<feature type="transmembrane region" description="Helical" evidence="7">
    <location>
        <begin position="503"/>
        <end position="530"/>
    </location>
</feature>
<reference evidence="9 10" key="1">
    <citation type="submission" date="2020-05" db="EMBL/GenBank/DDBJ databases">
        <title>Identification and distribution of gene clusters putatively required for synthesis of sphingolipid metabolism inhibitors in phylogenetically diverse species of the filamentous fungus Fusarium.</title>
        <authorList>
            <person name="Kim H.-S."/>
            <person name="Busman M."/>
            <person name="Brown D.W."/>
            <person name="Divon H."/>
            <person name="Uhlig S."/>
            <person name="Proctor R.H."/>
        </authorList>
    </citation>
    <scope>NUCLEOTIDE SEQUENCE [LARGE SCALE GENOMIC DNA]</scope>
    <source>
        <strain evidence="9 10">NRRL 66243</strain>
    </source>
</reference>
<feature type="region of interest" description="Disordered" evidence="6">
    <location>
        <begin position="10"/>
        <end position="42"/>
    </location>
</feature>
<dbReference type="GeneID" id="59308942"/>
<accession>A0A8H5VL41</accession>
<evidence type="ECO:0000256" key="5">
    <source>
        <dbReference type="ARBA" id="ARBA00023180"/>
    </source>
</evidence>
<feature type="transmembrane region" description="Helical" evidence="7">
    <location>
        <begin position="111"/>
        <end position="128"/>
    </location>
</feature>
<keyword evidence="10" id="KW-1185">Reference proteome</keyword>
<name>A0A8H5VL41_9HYPO</name>